<dbReference type="EnsemblMetazoa" id="G24229.2">
    <property type="protein sequence ID" value="G24229.2:cds"/>
    <property type="gene ID" value="G24229"/>
</dbReference>
<keyword evidence="1" id="KW-0175">Coiled coil</keyword>
<reference evidence="3" key="1">
    <citation type="submission" date="2022-08" db="UniProtKB">
        <authorList>
            <consortium name="EnsemblMetazoa"/>
        </authorList>
    </citation>
    <scope>IDENTIFICATION</scope>
    <source>
        <strain evidence="3">05x7-T-G4-1.051#20</strain>
    </source>
</reference>
<evidence type="ECO:0000313" key="3">
    <source>
        <dbReference type="EnsemblMetazoa" id="G24229.2:cds"/>
    </source>
</evidence>
<feature type="coiled-coil region" evidence="1">
    <location>
        <begin position="556"/>
        <end position="606"/>
    </location>
</feature>
<dbReference type="PANTHER" id="PTHR46723">
    <property type="entry name" value="LEUCINE-RICH REPEAT AND IQ DOMAIN-CONTAINING PROTEIN 3"/>
    <property type="match status" value="1"/>
</dbReference>
<evidence type="ECO:0000256" key="2">
    <source>
        <dbReference type="SAM" id="MobiDB-lite"/>
    </source>
</evidence>
<feature type="region of interest" description="Disordered" evidence="2">
    <location>
        <begin position="331"/>
        <end position="368"/>
    </location>
</feature>
<evidence type="ECO:0008006" key="5">
    <source>
        <dbReference type="Google" id="ProtNLM"/>
    </source>
</evidence>
<dbReference type="PANTHER" id="PTHR46723:SF1">
    <property type="entry name" value="LEUCINE-RICH REPEAT AND IQ DOMAIN-CONTAINING PROTEIN 3"/>
    <property type="match status" value="1"/>
</dbReference>
<feature type="region of interest" description="Disordered" evidence="2">
    <location>
        <begin position="282"/>
        <end position="313"/>
    </location>
</feature>
<dbReference type="InterPro" id="IPR032675">
    <property type="entry name" value="LRR_dom_sf"/>
</dbReference>
<dbReference type="InterPro" id="IPR001611">
    <property type="entry name" value="Leu-rich_rpt"/>
</dbReference>
<dbReference type="Gene3D" id="3.80.10.10">
    <property type="entry name" value="Ribonuclease Inhibitor"/>
    <property type="match status" value="1"/>
</dbReference>
<evidence type="ECO:0000256" key="1">
    <source>
        <dbReference type="SAM" id="Coils"/>
    </source>
</evidence>
<dbReference type="Proteomes" id="UP000005408">
    <property type="component" value="Unassembled WGS sequence"/>
</dbReference>
<accession>A0A8W8KN93</accession>
<dbReference type="InterPro" id="IPR052859">
    <property type="entry name" value="LRR-IQ_domain_protein"/>
</dbReference>
<keyword evidence="4" id="KW-1185">Reference proteome</keyword>
<evidence type="ECO:0000313" key="4">
    <source>
        <dbReference type="Proteomes" id="UP000005408"/>
    </source>
</evidence>
<dbReference type="PROSITE" id="PS51450">
    <property type="entry name" value="LRR"/>
    <property type="match status" value="1"/>
</dbReference>
<dbReference type="AlphaFoldDB" id="A0A8W8KN93"/>
<dbReference type="SUPFAM" id="SSF52058">
    <property type="entry name" value="L domain-like"/>
    <property type="match status" value="1"/>
</dbReference>
<feature type="compositionally biased region" description="Polar residues" evidence="2">
    <location>
        <begin position="288"/>
        <end position="299"/>
    </location>
</feature>
<name>A0A8W8KN93_MAGGI</name>
<proteinExistence type="predicted"/>
<protein>
    <recommendedName>
        <fullName evidence="5">Leucine-rich repeat and IQ domain-containing protein 3</fullName>
    </recommendedName>
</protein>
<organism evidence="3 4">
    <name type="scientific">Magallana gigas</name>
    <name type="common">Pacific oyster</name>
    <name type="synonym">Crassostrea gigas</name>
    <dbReference type="NCBI Taxonomy" id="29159"/>
    <lineage>
        <taxon>Eukaryota</taxon>
        <taxon>Metazoa</taxon>
        <taxon>Spiralia</taxon>
        <taxon>Lophotrochozoa</taxon>
        <taxon>Mollusca</taxon>
        <taxon>Bivalvia</taxon>
        <taxon>Autobranchia</taxon>
        <taxon>Pteriomorphia</taxon>
        <taxon>Ostreida</taxon>
        <taxon>Ostreoidea</taxon>
        <taxon>Ostreidae</taxon>
        <taxon>Magallana</taxon>
    </lineage>
</organism>
<sequence length="876" mass="100061">MVSIPDWSKFGKLHENVKEPTNLLLNKYYKQREEQAIRQAEERGYFRVPTQEYLIEESKKKNDYKYKDVSHLKLIKLCGVHLRKVGEISSCLYLRICIINNNFLTKIDGLMSCHHLVKLDVHSNQLSEIPGIPFWSGMRKLEMLFLHDNPLGKYETLQSLATCPNLIALTLYDTPLSLKKNYRHHVANSIWTLKALDHYVVSDEEIIEDAVFGGQFGTLNPAFRINLCPPTPENTTYEEERHVFMLVIATINDIQAHHSPVLIIQRFIRGFLTRKRLGHTIKKPKTASGLQLPNINQESHIPPPPSSSPDLSHAILQDSSYTNLELDLFPRTRPESSAPSESLTTTNSFIREPPMSPSDALTPVPQDADVPKKRKNLLINLAKLQSGTFSTLYDEAIAIETILPDSSYDKIGSARLETRRSRRRKKKEPQRRIVKSVKQFFGPVVESEKIEDVAAEVPGEEIPITEYRLRGMKPEISFIDATTEMILEKQEAGRLIRDAEDVIHIRARDAPKPKVTPRKAVTTDQRIFSRVHGTMGISSLLAVHQAYKDREKAEQAAAKMEHILNLRDERDRAKERIRLFQDEKRNQALKKRDQEKARMLDALEQREMKRLSYLDRRQDFKAKSSDMTRSVKADFTFITEFSNQHTSVSNALMRHDKQAKQEDMFNQKSEVVMGHRSTKVEQQDVVKKYLEHRQLMRQTESAMAKNALDARMLQEANDRLMEAKQRVAQQKARRETVQAFYPLPQTVNPAPATPNTRNLPPPTAQSLPTTPAAGASHFEANVIVSQGRLGKHPTLVTRSSCPLAHCTLCCRIFSCLPICLLHTRNSQCDSFCTQSSAKVSNVQHLMSWFAQCYVDHLVAAVRCCDIVLRCASYLHL</sequence>
<feature type="compositionally biased region" description="Polar residues" evidence="2">
    <location>
        <begin position="335"/>
        <end position="349"/>
    </location>
</feature>
<dbReference type="PROSITE" id="PS50096">
    <property type="entry name" value="IQ"/>
    <property type="match status" value="1"/>
</dbReference>